<keyword evidence="5 7" id="KW-1133">Transmembrane helix</keyword>
<dbReference type="EMBL" id="BMVW01000002">
    <property type="protein sequence ID" value="GGZ01760.1"/>
    <property type="molecule type" value="Genomic_DNA"/>
</dbReference>
<name>A0A918PED1_9ACTN</name>
<dbReference type="PANTHER" id="PTHR30151">
    <property type="entry name" value="ALKANE SULFONATE ABC TRANSPORTER-RELATED, MEMBRANE SUBUNIT"/>
    <property type="match status" value="1"/>
</dbReference>
<feature type="transmembrane region" description="Helical" evidence="7">
    <location>
        <begin position="76"/>
        <end position="98"/>
    </location>
</feature>
<gene>
    <name evidence="9" type="ORF">GCM10010365_21000</name>
</gene>
<dbReference type="InterPro" id="IPR000515">
    <property type="entry name" value="MetI-like"/>
</dbReference>
<evidence type="ECO:0000256" key="2">
    <source>
        <dbReference type="ARBA" id="ARBA00022448"/>
    </source>
</evidence>
<proteinExistence type="inferred from homology"/>
<comment type="subcellular location">
    <subcellularLocation>
        <location evidence="1 7">Cell membrane</location>
        <topology evidence="1 7">Multi-pass membrane protein</topology>
    </subcellularLocation>
</comment>
<dbReference type="PANTHER" id="PTHR30151:SF0">
    <property type="entry name" value="ABC TRANSPORTER PERMEASE PROTEIN MJ0413-RELATED"/>
    <property type="match status" value="1"/>
</dbReference>
<dbReference type="GO" id="GO:0055085">
    <property type="term" value="P:transmembrane transport"/>
    <property type="evidence" value="ECO:0007669"/>
    <property type="project" value="InterPro"/>
</dbReference>
<dbReference type="GO" id="GO:0005886">
    <property type="term" value="C:plasma membrane"/>
    <property type="evidence" value="ECO:0007669"/>
    <property type="project" value="UniProtKB-SubCell"/>
</dbReference>
<evidence type="ECO:0000256" key="5">
    <source>
        <dbReference type="ARBA" id="ARBA00022989"/>
    </source>
</evidence>
<evidence type="ECO:0000256" key="1">
    <source>
        <dbReference type="ARBA" id="ARBA00004651"/>
    </source>
</evidence>
<feature type="transmembrane region" description="Helical" evidence="7">
    <location>
        <begin position="17"/>
        <end position="35"/>
    </location>
</feature>
<dbReference type="PROSITE" id="PS50928">
    <property type="entry name" value="ABC_TM1"/>
    <property type="match status" value="1"/>
</dbReference>
<sequence length="157" mass="16698">MADGTLGDSVIASSRRILIGWGLGVVVGAPVGLLIRQIRIVRQLLEPYTEFFRFIPPVAFVTLAVVWLGIGETSKVVLIFYMAVFIVTLNTSAGVMAVDESKLRAAAGLGAGRGQILRRVVLPSTVPYIPTDARPAMGNSFPCAAPDRVACTAQVRS</sequence>
<evidence type="ECO:0000313" key="9">
    <source>
        <dbReference type="EMBL" id="GGZ01760.1"/>
    </source>
</evidence>
<feature type="domain" description="ABC transmembrane type-1" evidence="8">
    <location>
        <begin position="10"/>
        <end position="157"/>
    </location>
</feature>
<evidence type="ECO:0000259" key="8">
    <source>
        <dbReference type="PROSITE" id="PS50928"/>
    </source>
</evidence>
<evidence type="ECO:0000256" key="4">
    <source>
        <dbReference type="ARBA" id="ARBA00022692"/>
    </source>
</evidence>
<keyword evidence="10" id="KW-1185">Reference proteome</keyword>
<organism evidence="9 10">
    <name type="scientific">Streptomyces poonensis</name>
    <dbReference type="NCBI Taxonomy" id="68255"/>
    <lineage>
        <taxon>Bacteria</taxon>
        <taxon>Bacillati</taxon>
        <taxon>Actinomycetota</taxon>
        <taxon>Actinomycetes</taxon>
        <taxon>Kitasatosporales</taxon>
        <taxon>Streptomycetaceae</taxon>
        <taxon>Streptomyces</taxon>
    </lineage>
</organism>
<keyword evidence="4 7" id="KW-0812">Transmembrane</keyword>
<reference evidence="9" key="1">
    <citation type="journal article" date="2014" name="Int. J. Syst. Evol. Microbiol.">
        <title>Complete genome sequence of Corynebacterium casei LMG S-19264T (=DSM 44701T), isolated from a smear-ripened cheese.</title>
        <authorList>
            <consortium name="US DOE Joint Genome Institute (JGI-PGF)"/>
            <person name="Walter F."/>
            <person name="Albersmeier A."/>
            <person name="Kalinowski J."/>
            <person name="Ruckert C."/>
        </authorList>
    </citation>
    <scope>NUCLEOTIDE SEQUENCE</scope>
    <source>
        <strain evidence="9">JCM 4815</strain>
    </source>
</reference>
<dbReference type="CDD" id="cd06261">
    <property type="entry name" value="TM_PBP2"/>
    <property type="match status" value="1"/>
</dbReference>
<dbReference type="InterPro" id="IPR035906">
    <property type="entry name" value="MetI-like_sf"/>
</dbReference>
<comment type="similarity">
    <text evidence="7">Belongs to the binding-protein-dependent transport system permease family.</text>
</comment>
<evidence type="ECO:0000313" key="10">
    <source>
        <dbReference type="Proteomes" id="UP000622166"/>
    </source>
</evidence>
<evidence type="ECO:0000256" key="7">
    <source>
        <dbReference type="RuleBase" id="RU363032"/>
    </source>
</evidence>
<dbReference type="Gene3D" id="1.10.3720.10">
    <property type="entry name" value="MetI-like"/>
    <property type="match status" value="1"/>
</dbReference>
<feature type="transmembrane region" description="Helical" evidence="7">
    <location>
        <begin position="51"/>
        <end position="70"/>
    </location>
</feature>
<keyword evidence="2 7" id="KW-0813">Transport</keyword>
<dbReference type="AlphaFoldDB" id="A0A918PED1"/>
<keyword evidence="6 7" id="KW-0472">Membrane</keyword>
<dbReference type="Proteomes" id="UP000622166">
    <property type="component" value="Unassembled WGS sequence"/>
</dbReference>
<keyword evidence="3" id="KW-1003">Cell membrane</keyword>
<dbReference type="Pfam" id="PF00528">
    <property type="entry name" value="BPD_transp_1"/>
    <property type="match status" value="1"/>
</dbReference>
<protein>
    <recommendedName>
        <fullName evidence="8">ABC transmembrane type-1 domain-containing protein</fullName>
    </recommendedName>
</protein>
<reference evidence="9" key="2">
    <citation type="submission" date="2020-09" db="EMBL/GenBank/DDBJ databases">
        <authorList>
            <person name="Sun Q."/>
            <person name="Ohkuma M."/>
        </authorList>
    </citation>
    <scope>NUCLEOTIDE SEQUENCE</scope>
    <source>
        <strain evidence="9">JCM 4815</strain>
    </source>
</reference>
<comment type="caution">
    <text evidence="9">The sequence shown here is derived from an EMBL/GenBank/DDBJ whole genome shotgun (WGS) entry which is preliminary data.</text>
</comment>
<evidence type="ECO:0000256" key="6">
    <source>
        <dbReference type="ARBA" id="ARBA00023136"/>
    </source>
</evidence>
<dbReference type="RefSeq" id="WP_229858645.1">
    <property type="nucleotide sequence ID" value="NZ_BMVW01000002.1"/>
</dbReference>
<accession>A0A918PED1</accession>
<evidence type="ECO:0000256" key="3">
    <source>
        <dbReference type="ARBA" id="ARBA00022475"/>
    </source>
</evidence>
<dbReference type="SUPFAM" id="SSF161098">
    <property type="entry name" value="MetI-like"/>
    <property type="match status" value="1"/>
</dbReference>